<evidence type="ECO:0000313" key="3">
    <source>
        <dbReference type="Proteomes" id="UP001595705"/>
    </source>
</evidence>
<dbReference type="InterPro" id="IPR037126">
    <property type="entry name" value="PdaC/RsiV-like_sf"/>
</dbReference>
<proteinExistence type="predicted"/>
<sequence>MIKRLSTCCLLLALAACQREAPAPEAQAPGSQAAPAAVPAPAAPAAPVELKDVIERDPNYVIGISYPPNINQYPGLAAELGRYADAARAELMQAVDGLAGEKPTAPYDLSLAFNMLAETPQVVTVAANGSSYTGGAHGNPLIARFVWLPQRNELLQAEHLIVDADGWRAISDAVREQLHASLSQRIDADGIEPAQRAEMLKSGLKMIDEGSGPDAGNFSQIEPVLDAAGRITALRFVFPPYQVGPYSDGVQVAEVPASVLLPHVAGPYRDLFAVPGA</sequence>
<dbReference type="RefSeq" id="WP_386742308.1">
    <property type="nucleotide sequence ID" value="NZ_JBHRYA010000003.1"/>
</dbReference>
<evidence type="ECO:0008006" key="4">
    <source>
        <dbReference type="Google" id="ProtNLM"/>
    </source>
</evidence>
<evidence type="ECO:0000256" key="1">
    <source>
        <dbReference type="SAM" id="SignalP"/>
    </source>
</evidence>
<dbReference type="Gene3D" id="3.90.640.20">
    <property type="entry name" value="Heat-shock cognate protein, ATPase"/>
    <property type="match status" value="1"/>
</dbReference>
<protein>
    <recommendedName>
        <fullName evidence="4">DUF3298 domain-containing protein</fullName>
    </recommendedName>
</protein>
<accession>A0ABV7XIS7</accession>
<name>A0ABV7XIS7_9GAMM</name>
<evidence type="ECO:0000313" key="2">
    <source>
        <dbReference type="EMBL" id="MFC3715198.1"/>
    </source>
</evidence>
<organism evidence="2 3">
    <name type="scientific">Luteimonas soli</name>
    <dbReference type="NCBI Taxonomy" id="1648966"/>
    <lineage>
        <taxon>Bacteria</taxon>
        <taxon>Pseudomonadati</taxon>
        <taxon>Pseudomonadota</taxon>
        <taxon>Gammaproteobacteria</taxon>
        <taxon>Lysobacterales</taxon>
        <taxon>Lysobacteraceae</taxon>
        <taxon>Luteimonas</taxon>
    </lineage>
</organism>
<comment type="caution">
    <text evidence="2">The sequence shown here is derived from an EMBL/GenBank/DDBJ whole genome shotgun (WGS) entry which is preliminary data.</text>
</comment>
<keyword evidence="3" id="KW-1185">Reference proteome</keyword>
<keyword evidence="1" id="KW-0732">Signal</keyword>
<dbReference type="Gene3D" id="3.30.565.40">
    <property type="entry name" value="Fervidobacterium nodosum Rt17-B1 like"/>
    <property type="match status" value="1"/>
</dbReference>
<dbReference type="EMBL" id="JBHRYA010000003">
    <property type="protein sequence ID" value="MFC3715198.1"/>
    <property type="molecule type" value="Genomic_DNA"/>
</dbReference>
<gene>
    <name evidence="2" type="ORF">ACFONC_03410</name>
</gene>
<feature type="signal peptide" evidence="1">
    <location>
        <begin position="1"/>
        <end position="21"/>
    </location>
</feature>
<dbReference type="PROSITE" id="PS51257">
    <property type="entry name" value="PROKAR_LIPOPROTEIN"/>
    <property type="match status" value="1"/>
</dbReference>
<dbReference type="Proteomes" id="UP001595705">
    <property type="component" value="Unassembled WGS sequence"/>
</dbReference>
<reference evidence="3" key="1">
    <citation type="journal article" date="2019" name="Int. J. Syst. Evol. Microbiol.">
        <title>The Global Catalogue of Microorganisms (GCM) 10K type strain sequencing project: providing services to taxonomists for standard genome sequencing and annotation.</title>
        <authorList>
            <consortium name="The Broad Institute Genomics Platform"/>
            <consortium name="The Broad Institute Genome Sequencing Center for Infectious Disease"/>
            <person name="Wu L."/>
            <person name="Ma J."/>
        </authorList>
    </citation>
    <scope>NUCLEOTIDE SEQUENCE [LARGE SCALE GENOMIC DNA]</scope>
    <source>
        <strain evidence="3">KCTC 42441</strain>
    </source>
</reference>
<feature type="chain" id="PRO_5046634361" description="DUF3298 domain-containing protein" evidence="1">
    <location>
        <begin position="22"/>
        <end position="277"/>
    </location>
</feature>